<dbReference type="InterPro" id="IPR055135">
    <property type="entry name" value="PRMT_dom"/>
</dbReference>
<evidence type="ECO:0000256" key="8">
    <source>
        <dbReference type="ARBA" id="ARBA00022771"/>
    </source>
</evidence>
<evidence type="ECO:0000256" key="13">
    <source>
        <dbReference type="SAM" id="SignalP"/>
    </source>
</evidence>
<dbReference type="SUPFAM" id="SSF57667">
    <property type="entry name" value="beta-beta-alpha zinc fingers"/>
    <property type="match status" value="1"/>
</dbReference>
<dbReference type="GO" id="GO:0008270">
    <property type="term" value="F:zinc ion binding"/>
    <property type="evidence" value="ECO:0007669"/>
    <property type="project" value="UniProtKB-KW"/>
</dbReference>
<comment type="catalytic activity">
    <reaction evidence="10">
        <text>L-arginyl-[protein] + 2 S-adenosyl-L-methionine = N(omega),N(omega)-dimethyl-L-arginyl-[protein] + 2 S-adenosyl-L-homocysteine + 2 H(+)</text>
        <dbReference type="Rhea" id="RHEA:48096"/>
        <dbReference type="Rhea" id="RHEA-COMP:10532"/>
        <dbReference type="Rhea" id="RHEA-COMP:11991"/>
        <dbReference type="ChEBI" id="CHEBI:15378"/>
        <dbReference type="ChEBI" id="CHEBI:29965"/>
        <dbReference type="ChEBI" id="CHEBI:57856"/>
        <dbReference type="ChEBI" id="CHEBI:59789"/>
        <dbReference type="ChEBI" id="CHEBI:61897"/>
        <dbReference type="EC" id="2.1.1.319"/>
    </reaction>
    <physiologicalReaction direction="left-to-right" evidence="10">
        <dbReference type="Rhea" id="RHEA:48097"/>
    </physiologicalReaction>
</comment>
<dbReference type="PANTHER" id="PTHR11006">
    <property type="entry name" value="PROTEIN ARGININE N-METHYLTRANSFERASE"/>
    <property type="match status" value="1"/>
</dbReference>
<dbReference type="GO" id="GO:0035242">
    <property type="term" value="F:protein-arginine omega-N asymmetric methyltransferase activity"/>
    <property type="evidence" value="ECO:0007669"/>
    <property type="project" value="UniProtKB-EC"/>
</dbReference>
<dbReference type="EC" id="2.1.1.319" evidence="2"/>
<dbReference type="InterPro" id="IPR036236">
    <property type="entry name" value="Znf_C2H2_sf"/>
</dbReference>
<accession>L7MFW6</accession>
<feature type="domain" description="Methyltransferase" evidence="14">
    <location>
        <begin position="236"/>
        <end position="332"/>
    </location>
</feature>
<evidence type="ECO:0000256" key="9">
    <source>
        <dbReference type="ARBA" id="ARBA00022833"/>
    </source>
</evidence>
<feature type="domain" description="Protein arginine N-methyltransferase" evidence="16">
    <location>
        <begin position="338"/>
        <end position="494"/>
    </location>
</feature>
<evidence type="ECO:0000256" key="7">
    <source>
        <dbReference type="ARBA" id="ARBA00022723"/>
    </source>
</evidence>
<dbReference type="GO" id="GO:0005634">
    <property type="term" value="C:nucleus"/>
    <property type="evidence" value="ECO:0007669"/>
    <property type="project" value="TreeGrafter"/>
</dbReference>
<feature type="domain" description="Protein arginine N-methyltransferase 3-like C2H2 zinc finger" evidence="15">
    <location>
        <begin position="85"/>
        <end position="130"/>
    </location>
</feature>
<evidence type="ECO:0000259" key="15">
    <source>
        <dbReference type="Pfam" id="PF21137"/>
    </source>
</evidence>
<keyword evidence="8" id="KW-0863">Zinc-finger</keyword>
<name>L7MFW6_RHIPC</name>
<dbReference type="Pfam" id="PF21137">
    <property type="entry name" value="ANM3_C2H2_Zf"/>
    <property type="match status" value="1"/>
</dbReference>
<dbReference type="SUPFAM" id="SSF53335">
    <property type="entry name" value="S-adenosyl-L-methionine-dependent methyltransferases"/>
    <property type="match status" value="1"/>
</dbReference>
<evidence type="ECO:0000256" key="1">
    <source>
        <dbReference type="ARBA" id="ARBA00004514"/>
    </source>
</evidence>
<dbReference type="Pfam" id="PF13649">
    <property type="entry name" value="Methyltransf_25"/>
    <property type="match status" value="1"/>
</dbReference>
<dbReference type="GO" id="GO:0005829">
    <property type="term" value="C:cytosol"/>
    <property type="evidence" value="ECO:0007669"/>
    <property type="project" value="UniProtKB-SubCell"/>
</dbReference>
<dbReference type="InterPro" id="IPR049482">
    <property type="entry name" value="ANM3-like_C2H2_Zf"/>
</dbReference>
<keyword evidence="7" id="KW-0479">Metal-binding</keyword>
<keyword evidence="3" id="KW-0963">Cytoplasm</keyword>
<feature type="signal peptide" evidence="13">
    <location>
        <begin position="1"/>
        <end position="19"/>
    </location>
</feature>
<evidence type="ECO:0000259" key="14">
    <source>
        <dbReference type="Pfam" id="PF13649"/>
    </source>
</evidence>
<dbReference type="AlphaFoldDB" id="L7MFW6"/>
<dbReference type="FunFam" id="3.40.50.150:FF:000016">
    <property type="entry name" value="Protein arginine N-methyltransferase 6"/>
    <property type="match status" value="1"/>
</dbReference>
<evidence type="ECO:0000256" key="5">
    <source>
        <dbReference type="ARBA" id="ARBA00022679"/>
    </source>
</evidence>
<dbReference type="Gene3D" id="2.70.160.11">
    <property type="entry name" value="Hnrnp arginine n-methyltransferase1"/>
    <property type="match status" value="1"/>
</dbReference>
<dbReference type="GO" id="GO:0032259">
    <property type="term" value="P:methylation"/>
    <property type="evidence" value="ECO:0007669"/>
    <property type="project" value="UniProtKB-KW"/>
</dbReference>
<evidence type="ECO:0000256" key="4">
    <source>
        <dbReference type="ARBA" id="ARBA00022603"/>
    </source>
</evidence>
<dbReference type="InterPro" id="IPR025799">
    <property type="entry name" value="Arg_MeTrfase"/>
</dbReference>
<dbReference type="InterPro" id="IPR041698">
    <property type="entry name" value="Methyltransf_25"/>
</dbReference>
<dbReference type="Pfam" id="PF22528">
    <property type="entry name" value="PRMT_C"/>
    <property type="match status" value="1"/>
</dbReference>
<keyword evidence="9" id="KW-0862">Zinc</keyword>
<comment type="catalytic activity">
    <reaction evidence="11">
        <text>L-arginyl-[protein] + S-adenosyl-L-methionine = N(omega)-methyl-L-arginyl-[protein] + S-adenosyl-L-homocysteine + H(+)</text>
        <dbReference type="Rhea" id="RHEA:48100"/>
        <dbReference type="Rhea" id="RHEA-COMP:10532"/>
        <dbReference type="Rhea" id="RHEA-COMP:11990"/>
        <dbReference type="ChEBI" id="CHEBI:15378"/>
        <dbReference type="ChEBI" id="CHEBI:29965"/>
        <dbReference type="ChEBI" id="CHEBI:57856"/>
        <dbReference type="ChEBI" id="CHEBI:59789"/>
        <dbReference type="ChEBI" id="CHEBI:65280"/>
    </reaction>
    <physiologicalReaction direction="left-to-right" evidence="11">
        <dbReference type="Rhea" id="RHEA:48101"/>
    </physiologicalReaction>
</comment>
<dbReference type="PROSITE" id="PS51678">
    <property type="entry name" value="SAM_MT_PRMT"/>
    <property type="match status" value="1"/>
</dbReference>
<evidence type="ECO:0000256" key="10">
    <source>
        <dbReference type="ARBA" id="ARBA00047384"/>
    </source>
</evidence>
<reference evidence="17" key="1">
    <citation type="submission" date="2012-11" db="EMBL/GenBank/DDBJ databases">
        <authorList>
            <person name="Lucero-Rivera Y.E."/>
            <person name="Tovar-Ramirez D."/>
        </authorList>
    </citation>
    <scope>NUCLEOTIDE SEQUENCE</scope>
    <source>
        <tissue evidence="17">Salivary gland</tissue>
    </source>
</reference>
<keyword evidence="6 12" id="KW-0949">S-adenosyl-L-methionine</keyword>
<dbReference type="InterPro" id="IPR029063">
    <property type="entry name" value="SAM-dependent_MTases_sf"/>
</dbReference>
<dbReference type="PANTHER" id="PTHR11006:SF53">
    <property type="entry name" value="PROTEIN ARGININE N-METHYLTRANSFERASE 3"/>
    <property type="match status" value="1"/>
</dbReference>
<evidence type="ECO:0000256" key="6">
    <source>
        <dbReference type="ARBA" id="ARBA00022691"/>
    </source>
</evidence>
<keyword evidence="5 12" id="KW-0808">Transferase</keyword>
<comment type="subcellular location">
    <subcellularLocation>
        <location evidence="1">Cytoplasm</location>
        <location evidence="1">Cytosol</location>
    </subcellularLocation>
</comment>
<keyword evidence="4 12" id="KW-0489">Methyltransferase</keyword>
<evidence type="ECO:0000256" key="3">
    <source>
        <dbReference type="ARBA" id="ARBA00022490"/>
    </source>
</evidence>
<evidence type="ECO:0000259" key="16">
    <source>
        <dbReference type="Pfam" id="PF22528"/>
    </source>
</evidence>
<feature type="non-terminal residue" evidence="17">
    <location>
        <position position="1"/>
    </location>
</feature>
<organism evidence="17">
    <name type="scientific">Rhipicephalus pulchellus</name>
    <name type="common">Yellow backed tick</name>
    <name type="synonym">Dermacentor pulchellus</name>
    <dbReference type="NCBI Taxonomy" id="72859"/>
    <lineage>
        <taxon>Eukaryota</taxon>
        <taxon>Metazoa</taxon>
        <taxon>Ecdysozoa</taxon>
        <taxon>Arthropoda</taxon>
        <taxon>Chelicerata</taxon>
        <taxon>Arachnida</taxon>
        <taxon>Acari</taxon>
        <taxon>Parasitiformes</taxon>
        <taxon>Ixodida</taxon>
        <taxon>Ixodoidea</taxon>
        <taxon>Ixodidae</taxon>
        <taxon>Rhipicephalinae</taxon>
        <taxon>Rhipicephalus</taxon>
        <taxon>Rhipicephalus</taxon>
    </lineage>
</organism>
<evidence type="ECO:0000256" key="11">
    <source>
        <dbReference type="ARBA" id="ARBA00049303"/>
    </source>
</evidence>
<dbReference type="CDD" id="cd02440">
    <property type="entry name" value="AdoMet_MTases"/>
    <property type="match status" value="1"/>
</dbReference>
<sequence length="506" mass="57249">PILILFTTVCVCVCVCVHAHVAHVGPRECGTMSDDENDAAWESAEELETEREDSACLFCGEVRASPELVYEHCAHDHAFSIKDAVRSLQLDCFGYIKMVNYTRKHKSSPEVLKNADPRCLPWEDDQYLVPVVQDDLLLTYDVEELLSAGPKPEDECEQLRSRLLQAEQTIERMREVAQSWLQSNEQAEPVEHDEPYFESYGHYGIHLEMLSDRPRMDSYRKAIELNADACIRNRTVLDVGCGTGILSMLCARAGAQSVVGIDQSGVVYCAMDIVRENGLSERVNLVHGRVEELELPERVDVLVSEWMGYFLLFEGMLDSVLQARDRLLRPGGLMLPNRCQLFLVALSDNDINGRMVSFWDNVEGFKMSCMRKEVLAEAHVMDAPASSVCSERPALLLNLDLNTCRMEDSDFATDFELDLRPGTQQVTALAGYFDCTFELPVPVVLSTAMEAESTHWKQTVFLLEEPLLLAEGEKTVQGRLECRRQGRRELLVTITLGRRQQQYMLH</sequence>
<dbReference type="Gene3D" id="3.40.50.150">
    <property type="entry name" value="Vaccinia Virus protein VP39"/>
    <property type="match status" value="1"/>
</dbReference>
<feature type="chain" id="PRO_5003981718" description="type I protein arginine methyltransferase" evidence="13">
    <location>
        <begin position="20"/>
        <end position="506"/>
    </location>
</feature>
<reference evidence="17" key="2">
    <citation type="journal article" date="2015" name="J. Proteomics">
        <title>Sexual differences in the sialomes of the zebra tick, Rhipicephalus pulchellus.</title>
        <authorList>
            <person name="Tan A.W."/>
            <person name="Francischetti I.M."/>
            <person name="Slovak M."/>
            <person name="Kini R.M."/>
            <person name="Ribeiro J.M."/>
        </authorList>
    </citation>
    <scope>NUCLEOTIDE SEQUENCE</scope>
    <source>
        <tissue evidence="17">Salivary gland</tissue>
    </source>
</reference>
<evidence type="ECO:0000313" key="17">
    <source>
        <dbReference type="EMBL" id="JAA63081.1"/>
    </source>
</evidence>
<evidence type="ECO:0000256" key="2">
    <source>
        <dbReference type="ARBA" id="ARBA00011925"/>
    </source>
</evidence>
<evidence type="ECO:0000256" key="12">
    <source>
        <dbReference type="PROSITE-ProRule" id="PRU01015"/>
    </source>
</evidence>
<dbReference type="EMBL" id="GACK01001953">
    <property type="protein sequence ID" value="JAA63081.1"/>
    <property type="molecule type" value="mRNA"/>
</dbReference>
<proteinExistence type="evidence at transcript level"/>
<keyword evidence="13" id="KW-0732">Signal</keyword>
<dbReference type="GO" id="GO:0042054">
    <property type="term" value="F:histone methyltransferase activity"/>
    <property type="evidence" value="ECO:0007669"/>
    <property type="project" value="TreeGrafter"/>
</dbReference>
<protein>
    <recommendedName>
        <fullName evidence="2">type I protein arginine methyltransferase</fullName>
        <ecNumber evidence="2">2.1.1.319</ecNumber>
    </recommendedName>
</protein>